<evidence type="ECO:0000313" key="3">
    <source>
        <dbReference type="Proteomes" id="UP000324705"/>
    </source>
</evidence>
<dbReference type="InterPro" id="IPR053781">
    <property type="entry name" value="F-box_AtFBL13-like"/>
</dbReference>
<proteinExistence type="predicted"/>
<dbReference type="InterPro" id="IPR036047">
    <property type="entry name" value="F-box-like_dom_sf"/>
</dbReference>
<dbReference type="PANTHER" id="PTHR34223:SF28">
    <property type="entry name" value="OS09G0548034 PROTEIN"/>
    <property type="match status" value="1"/>
</dbReference>
<dbReference type="InterPro" id="IPR032675">
    <property type="entry name" value="LRR_dom_sf"/>
</dbReference>
<dbReference type="InterPro" id="IPR053197">
    <property type="entry name" value="F-box_SCFL_complex_component"/>
</dbReference>
<dbReference type="SUPFAM" id="SSF52047">
    <property type="entry name" value="RNI-like"/>
    <property type="match status" value="1"/>
</dbReference>
<dbReference type="PANTHER" id="PTHR34223">
    <property type="entry name" value="OS11G0201299 PROTEIN"/>
    <property type="match status" value="1"/>
</dbReference>
<gene>
    <name evidence="2" type="ORF">TRITD_5Av1G002570</name>
</gene>
<name>A0A9R0TE50_TRITD</name>
<dbReference type="Gene3D" id="1.20.1280.50">
    <property type="match status" value="1"/>
</dbReference>
<dbReference type="EMBL" id="LT934119">
    <property type="protein sequence ID" value="VAI12068.1"/>
    <property type="molecule type" value="Genomic_DNA"/>
</dbReference>
<dbReference type="InterPro" id="IPR001810">
    <property type="entry name" value="F-box_dom"/>
</dbReference>
<feature type="domain" description="F-box" evidence="1">
    <location>
        <begin position="78"/>
        <end position="114"/>
    </location>
</feature>
<protein>
    <recommendedName>
        <fullName evidence="1">F-box domain-containing protein</fullName>
    </recommendedName>
</protein>
<sequence>MAVAEICSNSPKRKSCFLGTENRTLKSYHVCQLITIVCVWRHFLLLLLIKIKDATPGQLFDKMSTRSSKRARGASDGVDRLSSLPNDLLHRVMSFLPMPEVVRTSLLSPRWRYLWVSTPYIRIDHQDFMDDSKLKNFGNRLLLLRDGATSLDEARISAHNVVDGTTCCEWIRHAIMHKVRLLHVSAYARLDSTAMFPSQHLKIVRLKSNLLKHGFFRQLNCDCSVLEHLELEGCGLSDVNEISSRSLKVLHIIRCHIVKGLVICASNLTHLSIVEPRCRSGAIVTRDLPSLVTASVSLRFDEFHYKENTMLGHGLLDGLSHATTLQLHAPLPEEECRKCKELESALPSSRGAPSSGAGSHPCIERIKIHCQKEDPRVGALVQALLLVSDAEIGIERR</sequence>
<dbReference type="SMART" id="SM00256">
    <property type="entry name" value="FBOX"/>
    <property type="match status" value="1"/>
</dbReference>
<dbReference type="PROSITE" id="PS50181">
    <property type="entry name" value="FBOX"/>
    <property type="match status" value="1"/>
</dbReference>
<keyword evidence="3" id="KW-1185">Reference proteome</keyword>
<dbReference type="Pfam" id="PF00646">
    <property type="entry name" value="F-box"/>
    <property type="match status" value="1"/>
</dbReference>
<evidence type="ECO:0000259" key="1">
    <source>
        <dbReference type="PROSITE" id="PS50181"/>
    </source>
</evidence>
<dbReference type="Gene3D" id="3.80.10.10">
    <property type="entry name" value="Ribonuclease Inhibitor"/>
    <property type="match status" value="1"/>
</dbReference>
<dbReference type="SUPFAM" id="SSF81383">
    <property type="entry name" value="F-box domain"/>
    <property type="match status" value="1"/>
</dbReference>
<organism evidence="2 3">
    <name type="scientific">Triticum turgidum subsp. durum</name>
    <name type="common">Durum wheat</name>
    <name type="synonym">Triticum durum</name>
    <dbReference type="NCBI Taxonomy" id="4567"/>
    <lineage>
        <taxon>Eukaryota</taxon>
        <taxon>Viridiplantae</taxon>
        <taxon>Streptophyta</taxon>
        <taxon>Embryophyta</taxon>
        <taxon>Tracheophyta</taxon>
        <taxon>Spermatophyta</taxon>
        <taxon>Magnoliopsida</taxon>
        <taxon>Liliopsida</taxon>
        <taxon>Poales</taxon>
        <taxon>Poaceae</taxon>
        <taxon>BOP clade</taxon>
        <taxon>Pooideae</taxon>
        <taxon>Triticodae</taxon>
        <taxon>Triticeae</taxon>
        <taxon>Triticinae</taxon>
        <taxon>Triticum</taxon>
    </lineage>
</organism>
<reference evidence="2 3" key="1">
    <citation type="submission" date="2017-09" db="EMBL/GenBank/DDBJ databases">
        <authorList>
            <consortium name="International Durum Wheat Genome Sequencing Consortium (IDWGSC)"/>
            <person name="Milanesi L."/>
        </authorList>
    </citation>
    <scope>NUCLEOTIDE SEQUENCE [LARGE SCALE GENOMIC DNA]</scope>
    <source>
        <strain evidence="3">cv. Svevo</strain>
    </source>
</reference>
<accession>A0A9R0TE50</accession>
<dbReference type="Gramene" id="TRITD5Av1G002570.1">
    <property type="protein sequence ID" value="TRITD5Av1G002570.1"/>
    <property type="gene ID" value="TRITD5Av1G002570"/>
</dbReference>
<dbReference type="CDD" id="cd22160">
    <property type="entry name" value="F-box_AtFBL13-like"/>
    <property type="match status" value="1"/>
</dbReference>
<dbReference type="AlphaFoldDB" id="A0A9R0TE50"/>
<evidence type="ECO:0000313" key="2">
    <source>
        <dbReference type="EMBL" id="VAI12068.1"/>
    </source>
</evidence>
<dbReference type="Proteomes" id="UP000324705">
    <property type="component" value="Chromosome 5A"/>
</dbReference>